<dbReference type="EMBL" id="CP017080">
    <property type="protein sequence ID" value="AOH54526.1"/>
    <property type="molecule type" value="Genomic_DNA"/>
</dbReference>
<evidence type="ECO:0000313" key="2">
    <source>
        <dbReference type="Proteomes" id="UP000077926"/>
    </source>
</evidence>
<sequence length="95" mass="10833">MAKTAIVLGLVLTSLMIVEKTLDIITKIKSPKMTLPGSKQSKFEPRERSSQLLFLNKNYNRMPLVKQYDEKGNRLRQLFSTGDFSLSLVFPRQGT</sequence>
<organism evidence="1 2">
    <name type="scientific">Peribacillus muralis</name>
    <dbReference type="NCBI Taxonomy" id="264697"/>
    <lineage>
        <taxon>Bacteria</taxon>
        <taxon>Bacillati</taxon>
        <taxon>Bacillota</taxon>
        <taxon>Bacilli</taxon>
        <taxon>Bacillales</taxon>
        <taxon>Bacillaceae</taxon>
        <taxon>Peribacillus</taxon>
    </lineage>
</organism>
<dbReference type="RefSeq" id="WP_064466351.1">
    <property type="nucleotide sequence ID" value="NZ_CP017080.1"/>
</dbReference>
<gene>
    <name evidence="1" type="ORF">ABE28_009195</name>
</gene>
<proteinExistence type="predicted"/>
<reference evidence="1 2" key="1">
    <citation type="submission" date="2016-08" db="EMBL/GenBank/DDBJ databases">
        <title>Complete genome sequence of Bacillus muralis G25-68, a strain with toxicity to nematodes.</title>
        <authorList>
            <person name="Zheng Z."/>
        </authorList>
    </citation>
    <scope>NUCLEOTIDE SEQUENCE [LARGE SCALE GENOMIC DNA]</scope>
    <source>
        <strain evidence="1 2">G25-68</strain>
    </source>
</reference>
<keyword evidence="2" id="KW-1185">Reference proteome</keyword>
<name>A0A1B3XMU2_9BACI</name>
<evidence type="ECO:0000313" key="1">
    <source>
        <dbReference type="EMBL" id="AOH54526.1"/>
    </source>
</evidence>
<dbReference type="AlphaFoldDB" id="A0A1B3XMU2"/>
<accession>A0A1B3XMU2</accession>
<protein>
    <submittedName>
        <fullName evidence="1">Uncharacterized protein</fullName>
    </submittedName>
</protein>
<dbReference type="KEGG" id="bmur:ABE28_009195"/>
<dbReference type="Proteomes" id="UP000077926">
    <property type="component" value="Chromosome"/>
</dbReference>